<evidence type="ECO:0000256" key="8">
    <source>
        <dbReference type="SAM" id="MobiDB-lite"/>
    </source>
</evidence>
<feature type="compositionally biased region" description="Basic residues" evidence="8">
    <location>
        <begin position="1"/>
        <end position="11"/>
    </location>
</feature>
<dbReference type="InterPro" id="IPR020946">
    <property type="entry name" value="Flavin_mOase-like"/>
</dbReference>
<dbReference type="GO" id="GO:0004499">
    <property type="term" value="F:N,N-dimethylaniline monooxygenase activity"/>
    <property type="evidence" value="ECO:0007669"/>
    <property type="project" value="InterPro"/>
</dbReference>
<evidence type="ECO:0000256" key="7">
    <source>
        <dbReference type="ARBA" id="ARBA00035159"/>
    </source>
</evidence>
<feature type="region of interest" description="Disordered" evidence="8">
    <location>
        <begin position="1"/>
        <end position="20"/>
    </location>
</feature>
<evidence type="ECO:0000313" key="10">
    <source>
        <dbReference type="Proteomes" id="UP000218151"/>
    </source>
</evidence>
<dbReference type="InterPro" id="IPR036188">
    <property type="entry name" value="FAD/NAD-bd_sf"/>
</dbReference>
<dbReference type="InterPro" id="IPR000960">
    <property type="entry name" value="Flavin_mOase"/>
</dbReference>
<reference evidence="10" key="1">
    <citation type="submission" date="2017-09" db="EMBL/GenBank/DDBJ databases">
        <authorList>
            <person name="Feng G."/>
            <person name="Zhu H."/>
        </authorList>
    </citation>
    <scope>NUCLEOTIDE SEQUENCE [LARGE SCALE GENOMIC DNA]</scope>
    <source>
        <strain evidence="10">1PNM-20</strain>
    </source>
</reference>
<keyword evidence="5" id="KW-0560">Oxidoreductase</keyword>
<dbReference type="PANTHER" id="PTHR23023">
    <property type="entry name" value="DIMETHYLANILINE MONOOXYGENASE"/>
    <property type="match status" value="1"/>
</dbReference>
<dbReference type="PIRSF" id="PIRSF000332">
    <property type="entry name" value="FMO"/>
    <property type="match status" value="1"/>
</dbReference>
<evidence type="ECO:0000256" key="3">
    <source>
        <dbReference type="ARBA" id="ARBA00022827"/>
    </source>
</evidence>
<dbReference type="AlphaFoldDB" id="A0A2A2SCH8"/>
<dbReference type="Pfam" id="PF00743">
    <property type="entry name" value="FMO-like"/>
    <property type="match status" value="2"/>
</dbReference>
<dbReference type="EC" id="1.14.13.148" evidence="6"/>
<name>A0A2A2SCH8_9SPHN</name>
<dbReference type="EMBL" id="NSLI01000004">
    <property type="protein sequence ID" value="PAX06958.1"/>
    <property type="molecule type" value="Genomic_DNA"/>
</dbReference>
<protein>
    <recommendedName>
        <fullName evidence="7">Trimethylamine monooxygenase</fullName>
        <ecNumber evidence="6">1.14.13.148</ecNumber>
    </recommendedName>
</protein>
<evidence type="ECO:0000313" key="9">
    <source>
        <dbReference type="EMBL" id="PAX06958.1"/>
    </source>
</evidence>
<evidence type="ECO:0000256" key="4">
    <source>
        <dbReference type="ARBA" id="ARBA00022857"/>
    </source>
</evidence>
<dbReference type="Gene3D" id="3.50.50.60">
    <property type="entry name" value="FAD/NAD(P)-binding domain"/>
    <property type="match status" value="1"/>
</dbReference>
<dbReference type="SUPFAM" id="SSF51905">
    <property type="entry name" value="FAD/NAD(P)-binding domain"/>
    <property type="match status" value="2"/>
</dbReference>
<dbReference type="GO" id="GO:0050660">
    <property type="term" value="F:flavin adenine dinucleotide binding"/>
    <property type="evidence" value="ECO:0007669"/>
    <property type="project" value="InterPro"/>
</dbReference>
<evidence type="ECO:0000256" key="6">
    <source>
        <dbReference type="ARBA" id="ARBA00034528"/>
    </source>
</evidence>
<dbReference type="GO" id="GO:0050661">
    <property type="term" value="F:NADP binding"/>
    <property type="evidence" value="ECO:0007669"/>
    <property type="project" value="InterPro"/>
</dbReference>
<evidence type="ECO:0000256" key="5">
    <source>
        <dbReference type="ARBA" id="ARBA00023002"/>
    </source>
</evidence>
<evidence type="ECO:0000256" key="1">
    <source>
        <dbReference type="ARBA" id="ARBA00009183"/>
    </source>
</evidence>
<proteinExistence type="inferred from homology"/>
<dbReference type="Proteomes" id="UP000218151">
    <property type="component" value="Unassembled WGS sequence"/>
</dbReference>
<sequence>MRPRASRRPRPGSRGVSAPAPVAVVGAGPAGLAAARALAARALAGRGVAFEVLERHDDVGGIWDLSNPGTPMYASAHFISSKGVSGFSGFPMPDAYPDYPDRRLILAYLRAFADRYDLRRHVRFGTEVVRAEQAAGGKWTVTAGDGSERRYSALVCANGVTWTPNIPDLPGTFAGEVSHANTYRSTDEFRGRRVLVVGGGNSGVEIACDAARAAEKAFISLRRGYRFVPKHVFSVPTSELFGEDGRPVAWPDWAGELASMDALLDGLVGDLTRLGLQAPDHDAFASHPIMNTRVLDHVAHGDLTPKGDVAGLDGEEIVFAGGSRETVGLVILATGYRHDAPFLRAPRLVMNGGRPALHLNIFPPGVHDLYFIGFVEFAAGAYPHFDRMARLVAEVLASGAGGRDAVRSLHVGYRPDTSGGRSFVSSDRRANYVDAHAYAHAIEGAIERVRTGVPSSSNREAA</sequence>
<organism evidence="9 10">
    <name type="scientific">Sphingomonas lenta</name>
    <dbReference type="NCBI Taxonomy" id="1141887"/>
    <lineage>
        <taxon>Bacteria</taxon>
        <taxon>Pseudomonadati</taxon>
        <taxon>Pseudomonadota</taxon>
        <taxon>Alphaproteobacteria</taxon>
        <taxon>Sphingomonadales</taxon>
        <taxon>Sphingomonadaceae</taxon>
        <taxon>Sphingomonas</taxon>
    </lineage>
</organism>
<evidence type="ECO:0000256" key="2">
    <source>
        <dbReference type="ARBA" id="ARBA00022630"/>
    </source>
</evidence>
<gene>
    <name evidence="9" type="ORF">CKY28_12885</name>
</gene>
<comment type="similarity">
    <text evidence="1">Belongs to the FMO family.</text>
</comment>
<accession>A0A2A2SCH8</accession>
<keyword evidence="10" id="KW-1185">Reference proteome</keyword>
<comment type="caution">
    <text evidence="9">The sequence shown here is derived from an EMBL/GenBank/DDBJ whole genome shotgun (WGS) entry which is preliminary data.</text>
</comment>
<dbReference type="InterPro" id="IPR050346">
    <property type="entry name" value="FMO-like"/>
</dbReference>
<keyword evidence="3" id="KW-0274">FAD</keyword>
<dbReference type="GO" id="GO:0034899">
    <property type="term" value="F:trimethylamine monooxygenase activity"/>
    <property type="evidence" value="ECO:0007669"/>
    <property type="project" value="UniProtKB-EC"/>
</dbReference>
<keyword evidence="4" id="KW-0521">NADP</keyword>
<dbReference type="PRINTS" id="PR00370">
    <property type="entry name" value="FMOXYGENASE"/>
</dbReference>
<keyword evidence="2" id="KW-0285">Flavoprotein</keyword>